<organism evidence="1 2">
    <name type="scientific">Lecanicillium saksenae</name>
    <dbReference type="NCBI Taxonomy" id="468837"/>
    <lineage>
        <taxon>Eukaryota</taxon>
        <taxon>Fungi</taxon>
        <taxon>Dikarya</taxon>
        <taxon>Ascomycota</taxon>
        <taxon>Pezizomycotina</taxon>
        <taxon>Sordariomycetes</taxon>
        <taxon>Hypocreomycetidae</taxon>
        <taxon>Hypocreales</taxon>
        <taxon>Cordycipitaceae</taxon>
        <taxon>Lecanicillium</taxon>
    </lineage>
</organism>
<keyword evidence="2" id="KW-1185">Reference proteome</keyword>
<dbReference type="Proteomes" id="UP001148737">
    <property type="component" value="Unassembled WGS sequence"/>
</dbReference>
<sequence length="847" mass="93516">MLVKIITSTTLVALLVAADEKTYGVNAICNNDQLMRWLDKDRGLWRNSKNDLFWWESANILTTFANLAKLDNSVLDAYGDVFDTVYKNAPNSKPVAKVAKRAGGFQNDFYDDEGWWGLAWVAALDVTGRREYLDEAISIWYDMDAAWGKHHCGGIPWNKNGHSPVSIANELYIALGAALSNRVGLDMKPTFVAAAKKGWDWFSKSGVLGSDHLIRDGLDDNCQVSGDYYTYNQGVIIGGLVELWKSTGELAWIDTAENIARAVTAPGSIMQDGSGLLADGCDKEKSCQGLNDGTIFKGIFARNLQQLHAIRPNKLYKAFLQKNAQSIWQTDLKIADGGCFNGVLWGGPYVAASAASQSSALDCLVAAQAATNSGTALRPPSYTTNEKRASAVKEAFAFSWKGYLDHAFPHDSLKPVDNTYVDDRNGWGASAVDALSTAIIMRDQAAVDKILNHIATINFDSSSTDVSFFETSIRYLAGMLSGYDLLDGPFSDLINGNKSQLQPILSQARRLADNLKVAYNTPSGININGLEFHGKGKIIAHKDQSAGIAGVTLPIEWQRLSDLTDNPEYGNLNRKAVAYFLTPYPQSNQPFPGLIGQNFDPLTGHSQDASGGWGGGSDSDYEYLIKSFIYDKTVYEKYKERWELAAESSIRFLASSPSSRSDLTWLAGYNNQSLSYDSQHLACFAGGNFILGGLTLGKQEYVDFGLKLTDSCHETYTATHTGIGPENWHWRDIARGGEDPQQDQHSFYNQHGFWVANGQYNLRPEVIESYYYAYRATGDSFAALKDIQNPSKGFNNLQESYFFAEVLKYSYLIHAEDGAWQVKADQTNQFVYNTEAHPIRINKNAMG</sequence>
<gene>
    <name evidence="1" type="ORF">NLG97_g1661</name>
</gene>
<proteinExistence type="predicted"/>
<evidence type="ECO:0000313" key="2">
    <source>
        <dbReference type="Proteomes" id="UP001148737"/>
    </source>
</evidence>
<dbReference type="EMBL" id="JANAKD010000092">
    <property type="protein sequence ID" value="KAJ3497747.1"/>
    <property type="molecule type" value="Genomic_DNA"/>
</dbReference>
<name>A0ACC1R5S0_9HYPO</name>
<comment type="caution">
    <text evidence="1">The sequence shown here is derived from an EMBL/GenBank/DDBJ whole genome shotgun (WGS) entry which is preliminary data.</text>
</comment>
<evidence type="ECO:0000313" key="1">
    <source>
        <dbReference type="EMBL" id="KAJ3497747.1"/>
    </source>
</evidence>
<reference evidence="1" key="1">
    <citation type="submission" date="2022-07" db="EMBL/GenBank/DDBJ databases">
        <title>Genome Sequence of Lecanicillium saksenae.</title>
        <authorList>
            <person name="Buettner E."/>
        </authorList>
    </citation>
    <scope>NUCLEOTIDE SEQUENCE</scope>
    <source>
        <strain evidence="1">VT-O1</strain>
    </source>
</reference>
<accession>A0ACC1R5S0</accession>
<protein>
    <submittedName>
        <fullName evidence="1">Uncharacterized protein</fullName>
    </submittedName>
</protein>